<evidence type="ECO:0000313" key="2">
    <source>
        <dbReference type="Proteomes" id="UP000604117"/>
    </source>
</evidence>
<evidence type="ECO:0008006" key="3">
    <source>
        <dbReference type="Google" id="ProtNLM"/>
    </source>
</evidence>
<dbReference type="InterPro" id="IPR021276">
    <property type="entry name" value="DUF2855"/>
</dbReference>
<organism evidence="1 2">
    <name type="scientific">Asanoa siamensis</name>
    <dbReference type="NCBI Taxonomy" id="926357"/>
    <lineage>
        <taxon>Bacteria</taxon>
        <taxon>Bacillati</taxon>
        <taxon>Actinomycetota</taxon>
        <taxon>Actinomycetes</taxon>
        <taxon>Micromonosporales</taxon>
        <taxon>Micromonosporaceae</taxon>
        <taxon>Asanoa</taxon>
    </lineage>
</organism>
<dbReference type="RefSeq" id="WP_203710723.1">
    <property type="nucleotide sequence ID" value="NZ_BONE01000004.1"/>
</dbReference>
<keyword evidence="2" id="KW-1185">Reference proteome</keyword>
<comment type="caution">
    <text evidence="1">The sequence shown here is derived from an EMBL/GenBank/DDBJ whole genome shotgun (WGS) entry which is preliminary data.</text>
</comment>
<reference evidence="1 2" key="1">
    <citation type="submission" date="2021-01" db="EMBL/GenBank/DDBJ databases">
        <title>Whole genome shotgun sequence of Asanoa siamensis NBRC 107932.</title>
        <authorList>
            <person name="Komaki H."/>
            <person name="Tamura T."/>
        </authorList>
    </citation>
    <scope>NUCLEOTIDE SEQUENCE [LARGE SCALE GENOMIC DNA]</scope>
    <source>
        <strain evidence="1 2">NBRC 107932</strain>
    </source>
</reference>
<dbReference type="Pfam" id="PF11017">
    <property type="entry name" value="DUF2855"/>
    <property type="match status" value="1"/>
</dbReference>
<gene>
    <name evidence="1" type="ORF">Asi02nite_07470</name>
</gene>
<evidence type="ECO:0000313" key="1">
    <source>
        <dbReference type="EMBL" id="GIF71229.1"/>
    </source>
</evidence>
<protein>
    <recommendedName>
        <fullName evidence="3">DUF2855 family protein</fullName>
    </recommendedName>
</protein>
<proteinExistence type="predicted"/>
<sequence>MAPSWTFAVDPTDLSRTTVAHGVAGEVGDGEALLRVDRVGLTANNVTYAVLGEAFRYWRFFPPAHRGLEAGWGLVPLWGFADVVASTVEGVTAGQRVYGYLPPATHLVVRPERVDANGFRDAAAHRADLPSPYNAYRLTTGDAAYRADEEDLLVLFRPLFFTSFMLADYLADNGFFGATTLVLSSASSKTAYAAAFELRGRGPRVVGLTSPGNVAYTASLGCYDDVLSYAQVETLPPAPTAYLDLSGAPATRASLREHLGGHLIRDVAVGLTYQVPNIEAAGEFFFAPTQMRKRGADWGRDELDRRFAQAWRRFLDALGDRIDIQVGHGPEALRTAWLDAVAGRTPARIGQVVQL</sequence>
<dbReference type="EMBL" id="BONE01000004">
    <property type="protein sequence ID" value="GIF71229.1"/>
    <property type="molecule type" value="Genomic_DNA"/>
</dbReference>
<accession>A0ABQ4CIX0</accession>
<name>A0ABQ4CIX0_9ACTN</name>
<dbReference type="Proteomes" id="UP000604117">
    <property type="component" value="Unassembled WGS sequence"/>
</dbReference>